<dbReference type="InterPro" id="IPR036388">
    <property type="entry name" value="WH-like_DNA-bd_sf"/>
</dbReference>
<sequence length="326" mass="38301">MSIFTYIMILRCLGGDRVNLGINYNGNKSFRLLSIYERLNKGELLTKDKMAIEFNVSEKTIQRDIDDLRAYLAETHFADGEVAIKYDKVKNGYYLVRFEREWLTNEEVMALCKILLESRALCKEELNSLISKLLNQVVPNDRRKIENIIRSDQHHYVPLKHGKCLFSILWELSQLIINSELTRFTYARQDGVTNERLVKPVAIMFSEYYFYLIAYMAEGNKDFPTVFRIDRIADLKGTKQHFSIPYKDRFNEGEFRKRVQFMYSGELQRVTFEFSGPSLEAILDRLPTAEIISEKDGVYKIRTEVYGKGIQMWLRSQGDWIKNIDL</sequence>
<evidence type="ECO:0000313" key="4">
    <source>
        <dbReference type="Proteomes" id="UP000250223"/>
    </source>
</evidence>
<feature type="domain" description="WYL" evidence="2">
    <location>
        <begin position="170"/>
        <end position="236"/>
    </location>
</feature>
<evidence type="ECO:0000259" key="2">
    <source>
        <dbReference type="Pfam" id="PF13280"/>
    </source>
</evidence>
<proteinExistence type="predicted"/>
<dbReference type="RefSeq" id="WP_242976767.1">
    <property type="nucleotide sequence ID" value="NZ_UAWC01000023.1"/>
</dbReference>
<dbReference type="Pfam" id="PF13280">
    <property type="entry name" value="WYL"/>
    <property type="match status" value="1"/>
</dbReference>
<dbReference type="PANTHER" id="PTHR34580">
    <property type="match status" value="1"/>
</dbReference>
<dbReference type="Pfam" id="PF08279">
    <property type="entry name" value="HTH_11"/>
    <property type="match status" value="1"/>
</dbReference>
<accession>A0A2X2YB83</accession>
<evidence type="ECO:0000313" key="3">
    <source>
        <dbReference type="EMBL" id="SQB35179.1"/>
    </source>
</evidence>
<feature type="domain" description="Helix-turn-helix type 11" evidence="1">
    <location>
        <begin position="31"/>
        <end position="72"/>
    </location>
</feature>
<dbReference type="Gene3D" id="1.10.10.10">
    <property type="entry name" value="Winged helix-like DNA-binding domain superfamily/Winged helix DNA-binding domain"/>
    <property type="match status" value="1"/>
</dbReference>
<dbReference type="InterPro" id="IPR051534">
    <property type="entry name" value="CBASS_pafABC_assoc_protein"/>
</dbReference>
<dbReference type="AlphaFoldDB" id="A0A2X2YB83"/>
<dbReference type="PANTHER" id="PTHR34580:SF1">
    <property type="entry name" value="PROTEIN PAFC"/>
    <property type="match status" value="1"/>
</dbReference>
<organism evidence="3 4">
    <name type="scientific">Clostridium cochlearium</name>
    <dbReference type="NCBI Taxonomy" id="1494"/>
    <lineage>
        <taxon>Bacteria</taxon>
        <taxon>Bacillati</taxon>
        <taxon>Bacillota</taxon>
        <taxon>Clostridia</taxon>
        <taxon>Eubacteriales</taxon>
        <taxon>Clostridiaceae</taxon>
        <taxon>Clostridium</taxon>
    </lineage>
</organism>
<dbReference type="PROSITE" id="PS52050">
    <property type="entry name" value="WYL"/>
    <property type="match status" value="1"/>
</dbReference>
<dbReference type="EMBL" id="UAWC01000023">
    <property type="protein sequence ID" value="SQB35179.1"/>
    <property type="molecule type" value="Genomic_DNA"/>
</dbReference>
<reference evidence="3 4" key="1">
    <citation type="submission" date="2018-06" db="EMBL/GenBank/DDBJ databases">
        <authorList>
            <consortium name="Pathogen Informatics"/>
            <person name="Doyle S."/>
        </authorList>
    </citation>
    <scope>NUCLEOTIDE SEQUENCE [LARGE SCALE GENOMIC DNA]</scope>
    <source>
        <strain evidence="3 4">NCTC13028</strain>
    </source>
</reference>
<protein>
    <submittedName>
        <fullName evidence="3">Helix-turn-helix, type 11 domain-containing protein</fullName>
    </submittedName>
</protein>
<dbReference type="InterPro" id="IPR013196">
    <property type="entry name" value="HTH_11"/>
</dbReference>
<dbReference type="InterPro" id="IPR026881">
    <property type="entry name" value="WYL_dom"/>
</dbReference>
<evidence type="ECO:0000259" key="1">
    <source>
        <dbReference type="Pfam" id="PF08279"/>
    </source>
</evidence>
<gene>
    <name evidence="3" type="ORF">NCTC13028_01795</name>
</gene>
<name>A0A2X2YB83_CLOCO</name>
<dbReference type="Proteomes" id="UP000250223">
    <property type="component" value="Unassembled WGS sequence"/>
</dbReference>